<dbReference type="Pfam" id="PF00078">
    <property type="entry name" value="RVT_1"/>
    <property type="match status" value="1"/>
</dbReference>
<dbReference type="EMBL" id="GEBQ01017064">
    <property type="protein sequence ID" value="JAT22913.1"/>
    <property type="molecule type" value="Transcribed_RNA"/>
</dbReference>
<dbReference type="InterPro" id="IPR000477">
    <property type="entry name" value="RT_dom"/>
</dbReference>
<feature type="non-terminal residue" evidence="2">
    <location>
        <position position="1"/>
    </location>
</feature>
<evidence type="ECO:0000259" key="1">
    <source>
        <dbReference type="PROSITE" id="PS50878"/>
    </source>
</evidence>
<protein>
    <recommendedName>
        <fullName evidence="1">Reverse transcriptase domain-containing protein</fullName>
    </recommendedName>
</protein>
<sequence length="366" mass="42263">SELIKKLEYIGVTGIALKWFQSYLSERKQLVSILGQVSEETPIEYGVVQGSTLGPVLFLIYINNILRINVAGELFLFADDTAILFKGNTWEEVFGSASETLKIVKNWLNQNSLTINSSKTKYMPIALRQNSEPPLELSLRLHTCNNDLTTCNCQTIEQVENYKYLGVIFDSKLKWDKHIRLVKSRLRRLIYPFHKLQEILNITEIKTVYCAHAQSIIQYGIIAWGGAYKVYINSLAISQKRIVKIALGKSSRYPTDKLFKDMGVLTIRKIYVKSLLVFIFNKNPLNFAMHYYQTRNAIHLNPVVPRIVKTVNLTNAYFIAHLIFRNLPEELKFPNVKVQSYKRSIMVWLSDKDEKDVEQLIGSIYR</sequence>
<organism evidence="2">
    <name type="scientific">Graphocephala atropunctata</name>
    <dbReference type="NCBI Taxonomy" id="36148"/>
    <lineage>
        <taxon>Eukaryota</taxon>
        <taxon>Metazoa</taxon>
        <taxon>Ecdysozoa</taxon>
        <taxon>Arthropoda</taxon>
        <taxon>Hexapoda</taxon>
        <taxon>Insecta</taxon>
        <taxon>Pterygota</taxon>
        <taxon>Neoptera</taxon>
        <taxon>Paraneoptera</taxon>
        <taxon>Hemiptera</taxon>
        <taxon>Auchenorrhyncha</taxon>
        <taxon>Membracoidea</taxon>
        <taxon>Cicadellidae</taxon>
        <taxon>Cicadellinae</taxon>
        <taxon>Cicadellini</taxon>
        <taxon>Graphocephala</taxon>
    </lineage>
</organism>
<reference evidence="2" key="1">
    <citation type="submission" date="2015-11" db="EMBL/GenBank/DDBJ databases">
        <title>De novo transcriptome assembly of four potential Pierce s Disease insect vectors from Arizona vineyards.</title>
        <authorList>
            <person name="Tassone E.E."/>
        </authorList>
    </citation>
    <scope>NUCLEOTIDE SEQUENCE</scope>
</reference>
<dbReference type="AlphaFoldDB" id="A0A1B6LGS3"/>
<accession>A0A1B6LGS3</accession>
<gene>
    <name evidence="2" type="ORF">g.39985</name>
</gene>
<dbReference type="InterPro" id="IPR043502">
    <property type="entry name" value="DNA/RNA_pol_sf"/>
</dbReference>
<dbReference type="PROSITE" id="PS50878">
    <property type="entry name" value="RT_POL"/>
    <property type="match status" value="1"/>
</dbReference>
<feature type="domain" description="Reverse transcriptase" evidence="1">
    <location>
        <begin position="1"/>
        <end position="169"/>
    </location>
</feature>
<evidence type="ECO:0000313" key="2">
    <source>
        <dbReference type="EMBL" id="JAT22913.1"/>
    </source>
</evidence>
<name>A0A1B6LGS3_9HEMI</name>
<proteinExistence type="predicted"/>
<dbReference type="PANTHER" id="PTHR33332">
    <property type="entry name" value="REVERSE TRANSCRIPTASE DOMAIN-CONTAINING PROTEIN"/>
    <property type="match status" value="1"/>
</dbReference>
<dbReference type="GO" id="GO:0071897">
    <property type="term" value="P:DNA biosynthetic process"/>
    <property type="evidence" value="ECO:0007669"/>
    <property type="project" value="UniProtKB-ARBA"/>
</dbReference>
<dbReference type="SUPFAM" id="SSF56672">
    <property type="entry name" value="DNA/RNA polymerases"/>
    <property type="match status" value="1"/>
</dbReference>